<dbReference type="Proteomes" id="UP000663860">
    <property type="component" value="Unassembled WGS sequence"/>
</dbReference>
<gene>
    <name evidence="2" type="ORF">IZO911_LOCUS41102</name>
    <name evidence="3" type="ORF">KXQ929_LOCUS27527</name>
</gene>
<name>A0A815MRY5_9BILA</name>
<dbReference type="Proteomes" id="UP000663868">
    <property type="component" value="Unassembled WGS sequence"/>
</dbReference>
<comment type="caution">
    <text evidence="2">The sequence shown here is derived from an EMBL/GenBank/DDBJ whole genome shotgun (WGS) entry which is preliminary data.</text>
</comment>
<evidence type="ECO:0000259" key="1">
    <source>
        <dbReference type="PROSITE" id="PS50018"/>
    </source>
</evidence>
<dbReference type="EMBL" id="CAJOBB010002617">
    <property type="protein sequence ID" value="CAF3984285.1"/>
    <property type="molecule type" value="Genomic_DNA"/>
</dbReference>
<dbReference type="AlphaFoldDB" id="A0A815MRY5"/>
<evidence type="ECO:0000313" key="3">
    <source>
        <dbReference type="EMBL" id="CAF3984285.1"/>
    </source>
</evidence>
<dbReference type="EMBL" id="CAJNOE010001500">
    <property type="protein sequence ID" value="CAF1428643.1"/>
    <property type="molecule type" value="Genomic_DNA"/>
</dbReference>
<organism evidence="2 4">
    <name type="scientific">Adineta steineri</name>
    <dbReference type="NCBI Taxonomy" id="433720"/>
    <lineage>
        <taxon>Eukaryota</taxon>
        <taxon>Metazoa</taxon>
        <taxon>Spiralia</taxon>
        <taxon>Gnathifera</taxon>
        <taxon>Rotifera</taxon>
        <taxon>Eurotatoria</taxon>
        <taxon>Bdelloidea</taxon>
        <taxon>Adinetida</taxon>
        <taxon>Adinetidae</taxon>
        <taxon>Adineta</taxon>
    </lineage>
</organism>
<dbReference type="Gene3D" id="3.80.10.10">
    <property type="entry name" value="Ribonuclease Inhibitor"/>
    <property type="match status" value="1"/>
</dbReference>
<dbReference type="SUPFAM" id="SSF52047">
    <property type="entry name" value="RNI-like"/>
    <property type="match status" value="1"/>
</dbReference>
<reference evidence="2" key="1">
    <citation type="submission" date="2021-02" db="EMBL/GenBank/DDBJ databases">
        <authorList>
            <person name="Nowell W R."/>
        </authorList>
    </citation>
    <scope>NUCLEOTIDE SEQUENCE</scope>
</reference>
<feature type="domain" description="Ras-GAP" evidence="1">
    <location>
        <begin position="1"/>
        <end position="127"/>
    </location>
</feature>
<evidence type="ECO:0000313" key="2">
    <source>
        <dbReference type="EMBL" id="CAF1428643.1"/>
    </source>
</evidence>
<accession>A0A815MRY5</accession>
<dbReference type="InterPro" id="IPR001936">
    <property type="entry name" value="RasGAP_dom"/>
</dbReference>
<evidence type="ECO:0000313" key="4">
    <source>
        <dbReference type="Proteomes" id="UP000663860"/>
    </source>
</evidence>
<protein>
    <recommendedName>
        <fullName evidence="1">Ras-GAP domain-containing protein</fullName>
    </recommendedName>
</protein>
<sequence>MEKTKIEDLANEIFYEIFEYLNYFQSYEIFTNLKQRFRNFFANSTSPIKLNLRSVSRSIFTFYYRNIIVPNPHRIQSLHLSNPFLLDSFFSPVSIIPKFVNLQALIIDDISSKYLENLLNDLSILSNLRSLLMICNSTVPNRSFFYQKIFRLSSLKYCKISILKLDRYEYLPTLTNQFNSMTHLIIDDDFVLDDFSALLSYFPQLHHLSIHKLSTILKESSICSTIPNQLTHVYLNLIYGYFYQFEPLIRYVFHYLQV</sequence>
<dbReference type="InterPro" id="IPR032675">
    <property type="entry name" value="LRR_dom_sf"/>
</dbReference>
<dbReference type="PROSITE" id="PS50018">
    <property type="entry name" value="RAS_GTPASE_ACTIV_2"/>
    <property type="match status" value="1"/>
</dbReference>
<proteinExistence type="predicted"/>